<dbReference type="AlphaFoldDB" id="A0A4R6V482"/>
<sequence length="276" mass="30556">MGVASRGLGRELRALRMEKKLSMRNAADKLGWQSSKISRIENGQQGISPTDAASLLAVYGVTGHERERLLARVEKTEDLSLLEVRGGLSRESHTLIELEAEADRIFNLEPLWLPGLLQTADYTRAVMKACHVPEGDIEVRVVARMGRQTVLGKENAPEVEFAIDEGALRRPIVSSRLMSRQLRQICETAERGNVTVRVLPFSLGGHNGLDGSLEILTFARNSPIVYLDHGISGFFLEEGYQVAFYQTEMARLREIALGPEESVDFIAAIAKDLGQE</sequence>
<feature type="domain" description="HTH cro/C1-type" evidence="1">
    <location>
        <begin position="12"/>
        <end position="66"/>
    </location>
</feature>
<protein>
    <submittedName>
        <fullName evidence="2">Helix-turn-helix protein</fullName>
    </submittedName>
</protein>
<comment type="caution">
    <text evidence="2">The sequence shown here is derived from an EMBL/GenBank/DDBJ whole genome shotgun (WGS) entry which is preliminary data.</text>
</comment>
<gene>
    <name evidence="2" type="ORF">EV190_101434</name>
</gene>
<dbReference type="SMART" id="SM00530">
    <property type="entry name" value="HTH_XRE"/>
    <property type="match status" value="1"/>
</dbReference>
<reference evidence="2 3" key="1">
    <citation type="submission" date="2019-03" db="EMBL/GenBank/DDBJ databases">
        <title>Genomic Encyclopedia of Type Strains, Phase IV (KMG-IV): sequencing the most valuable type-strain genomes for metagenomic binning, comparative biology and taxonomic classification.</title>
        <authorList>
            <person name="Goeker M."/>
        </authorList>
    </citation>
    <scope>NUCLEOTIDE SEQUENCE [LARGE SCALE GENOMIC DNA]</scope>
    <source>
        <strain evidence="2 3">DSM 46770</strain>
    </source>
</reference>
<evidence type="ECO:0000313" key="2">
    <source>
        <dbReference type="EMBL" id="TDQ55111.1"/>
    </source>
</evidence>
<dbReference type="Pfam" id="PF13560">
    <property type="entry name" value="HTH_31"/>
    <property type="match status" value="1"/>
</dbReference>
<dbReference type="Proteomes" id="UP000295281">
    <property type="component" value="Unassembled WGS sequence"/>
</dbReference>
<dbReference type="Pfam" id="PF19054">
    <property type="entry name" value="DUF5753"/>
    <property type="match status" value="1"/>
</dbReference>
<accession>A0A4R6V482</accession>
<dbReference type="InterPro" id="IPR010982">
    <property type="entry name" value="Lambda_DNA-bd_dom_sf"/>
</dbReference>
<keyword evidence="3" id="KW-1185">Reference proteome</keyword>
<dbReference type="RefSeq" id="WP_133739681.1">
    <property type="nucleotide sequence ID" value="NZ_SNYN01000001.1"/>
</dbReference>
<name>A0A4R6V482_9ACTN</name>
<evidence type="ECO:0000313" key="3">
    <source>
        <dbReference type="Proteomes" id="UP000295281"/>
    </source>
</evidence>
<dbReference type="OrthoDB" id="3458445at2"/>
<dbReference type="InterPro" id="IPR001387">
    <property type="entry name" value="Cro/C1-type_HTH"/>
</dbReference>
<dbReference type="SUPFAM" id="SSF47413">
    <property type="entry name" value="lambda repressor-like DNA-binding domains"/>
    <property type="match status" value="1"/>
</dbReference>
<dbReference type="PROSITE" id="PS50943">
    <property type="entry name" value="HTH_CROC1"/>
    <property type="match status" value="1"/>
</dbReference>
<dbReference type="InterPro" id="IPR043917">
    <property type="entry name" value="DUF5753"/>
</dbReference>
<dbReference type="GO" id="GO:0003677">
    <property type="term" value="F:DNA binding"/>
    <property type="evidence" value="ECO:0007669"/>
    <property type="project" value="InterPro"/>
</dbReference>
<dbReference type="CDD" id="cd00093">
    <property type="entry name" value="HTH_XRE"/>
    <property type="match status" value="1"/>
</dbReference>
<dbReference type="Gene3D" id="1.10.260.40">
    <property type="entry name" value="lambda repressor-like DNA-binding domains"/>
    <property type="match status" value="1"/>
</dbReference>
<evidence type="ECO:0000259" key="1">
    <source>
        <dbReference type="PROSITE" id="PS50943"/>
    </source>
</evidence>
<proteinExistence type="predicted"/>
<organism evidence="2 3">
    <name type="scientific">Actinorugispora endophytica</name>
    <dbReference type="NCBI Taxonomy" id="1605990"/>
    <lineage>
        <taxon>Bacteria</taxon>
        <taxon>Bacillati</taxon>
        <taxon>Actinomycetota</taxon>
        <taxon>Actinomycetes</taxon>
        <taxon>Streptosporangiales</taxon>
        <taxon>Nocardiopsidaceae</taxon>
        <taxon>Actinorugispora</taxon>
    </lineage>
</organism>
<dbReference type="EMBL" id="SNYN01000001">
    <property type="protein sequence ID" value="TDQ55111.1"/>
    <property type="molecule type" value="Genomic_DNA"/>
</dbReference>